<evidence type="ECO:0000256" key="1">
    <source>
        <dbReference type="SAM" id="Coils"/>
    </source>
</evidence>
<dbReference type="InterPro" id="IPR050767">
    <property type="entry name" value="Sel1_AlgK"/>
</dbReference>
<dbReference type="PANTHER" id="PTHR11102:SF147">
    <property type="entry name" value="SEL1L ADAPTOR SUBUNIT OF ERAD E3 UBIQUITIN LIGASE"/>
    <property type="match status" value="1"/>
</dbReference>
<feature type="coiled-coil region" evidence="1">
    <location>
        <begin position="264"/>
        <end position="291"/>
    </location>
</feature>
<dbReference type="InterPro" id="IPR011990">
    <property type="entry name" value="TPR-like_helical_dom_sf"/>
</dbReference>
<reference evidence="2" key="1">
    <citation type="submission" date="2018-10" db="EMBL/GenBank/DDBJ databases">
        <title>Hidden diversity of soil giant viruses.</title>
        <authorList>
            <person name="Schulz F."/>
            <person name="Alteio L."/>
            <person name="Goudeau D."/>
            <person name="Ryan E.M."/>
            <person name="Malmstrom R.R."/>
            <person name="Blanchard J."/>
            <person name="Woyke T."/>
        </authorList>
    </citation>
    <scope>NUCLEOTIDE SEQUENCE</scope>
    <source>
        <strain evidence="2">HYV1</strain>
    </source>
</reference>
<dbReference type="EMBL" id="MK072386">
    <property type="protein sequence ID" value="AYV83139.1"/>
    <property type="molecule type" value="Genomic_DNA"/>
</dbReference>
<evidence type="ECO:0000313" key="2">
    <source>
        <dbReference type="EMBL" id="AYV83139.1"/>
    </source>
</evidence>
<organism evidence="2">
    <name type="scientific">Hyperionvirus sp</name>
    <dbReference type="NCBI Taxonomy" id="2487770"/>
    <lineage>
        <taxon>Viruses</taxon>
        <taxon>Varidnaviria</taxon>
        <taxon>Bamfordvirae</taxon>
        <taxon>Nucleocytoviricota</taxon>
        <taxon>Megaviricetes</taxon>
        <taxon>Imitervirales</taxon>
        <taxon>Mimiviridae</taxon>
        <taxon>Klosneuvirinae</taxon>
    </lineage>
</organism>
<dbReference type="PANTHER" id="PTHR11102">
    <property type="entry name" value="SEL-1-LIKE PROTEIN"/>
    <property type="match status" value="1"/>
</dbReference>
<evidence type="ECO:0008006" key="3">
    <source>
        <dbReference type="Google" id="ProtNLM"/>
    </source>
</evidence>
<sequence>MGNNSSTKSFEDEFKRHYYFTPDRAREVCEKHIAANGNAAACYTLAMLYLNKANCDIDFAYKYLNLAVEQGHKEALINLGILYYYGPTIKENDRGSSFIDRDDYPRPFQMKKHYPADEKKAPMHSDKKKSFELFTQAEAHFKGAKPMLYVWIGAHYEYGYNVDACDKKALEYFEKAYVAGYRCTPCIYRLYSEYKSIDISTDECLYWILKADADKVEGANMLLIKIYDARKNYDLAIEHCSKELEKYGSTYGNYDSYVKCKLILASLTDKKNAAEAEAKMKSDKMAALEQLVDSMAKEITVLKSSMIKADPPVAVAVPLISPPPPPY</sequence>
<name>A0A3G5ACR6_9VIRU</name>
<dbReference type="SUPFAM" id="SSF81901">
    <property type="entry name" value="HCP-like"/>
    <property type="match status" value="1"/>
</dbReference>
<keyword evidence="1" id="KW-0175">Coiled coil</keyword>
<dbReference type="InterPro" id="IPR006597">
    <property type="entry name" value="Sel1-like"/>
</dbReference>
<accession>A0A3G5ACR6</accession>
<dbReference type="GO" id="GO:0036503">
    <property type="term" value="P:ERAD pathway"/>
    <property type="evidence" value="ECO:0007669"/>
    <property type="project" value="TreeGrafter"/>
</dbReference>
<protein>
    <recommendedName>
        <fullName evidence="3">Sel1 repeat family protein</fullName>
    </recommendedName>
</protein>
<dbReference type="SMART" id="SM00671">
    <property type="entry name" value="SEL1"/>
    <property type="match status" value="2"/>
</dbReference>
<proteinExistence type="predicted"/>
<gene>
    <name evidence="2" type="ORF">Hyperionvirus4_104</name>
</gene>
<dbReference type="Gene3D" id="1.25.40.10">
    <property type="entry name" value="Tetratricopeptide repeat domain"/>
    <property type="match status" value="1"/>
</dbReference>